<dbReference type="Pfam" id="PF00768">
    <property type="entry name" value="Peptidase_S11"/>
    <property type="match status" value="1"/>
</dbReference>
<evidence type="ECO:0000313" key="3">
    <source>
        <dbReference type="Proteomes" id="UP000237983"/>
    </source>
</evidence>
<dbReference type="GO" id="GO:0009002">
    <property type="term" value="F:serine-type D-Ala-D-Ala carboxypeptidase activity"/>
    <property type="evidence" value="ECO:0007669"/>
    <property type="project" value="InterPro"/>
</dbReference>
<dbReference type="GO" id="GO:0006508">
    <property type="term" value="P:proteolysis"/>
    <property type="evidence" value="ECO:0007669"/>
    <property type="project" value="InterPro"/>
</dbReference>
<accession>A0A2T0VJR9</accession>
<sequence>MVVLAAGVYLPTTLLAPLEVVSAELATYTPPVAAAAQVAVPAYGASGIAMVGTEGLLASGGNTAPLPIASVTKVVTALVVLNAKPLASGEEGEDIAFTSADVQIYNDYLADNGSVKPVAAGEVLTQREVLELMLVGSANNYARSLVNWAFGSEAEYAAAAATWLTEHGMTSTSIVDSTGMSPLNTSTPTDLVALGGLALADPTVAEIVSQKSVTVPDVGSLSNTNSLLGVDGIDGIKTGTLDEAGACLLFSADVLVEDQTVTLVGVVLGGEDHDTIDAAVRELISGVISGFHKVTLTTAGESFGAYSTAWGETTTAVASEDSSVVVWSDTPVTATVATDPITVVTEGSNVGTVTFVAGSQQVSVPLTATTTIEDPGAWWRITHPEELF</sequence>
<evidence type="ECO:0000313" key="2">
    <source>
        <dbReference type="EMBL" id="PRY70471.1"/>
    </source>
</evidence>
<name>A0A2T0VJR9_9MICO</name>
<organism evidence="2 3">
    <name type="scientific">Glaciihabitans tibetensis</name>
    <dbReference type="NCBI Taxonomy" id="1266600"/>
    <lineage>
        <taxon>Bacteria</taxon>
        <taxon>Bacillati</taxon>
        <taxon>Actinomycetota</taxon>
        <taxon>Actinomycetes</taxon>
        <taxon>Micrococcales</taxon>
        <taxon>Microbacteriaceae</taxon>
        <taxon>Glaciihabitans</taxon>
    </lineage>
</organism>
<dbReference type="InterPro" id="IPR012338">
    <property type="entry name" value="Beta-lactam/transpept-like"/>
</dbReference>
<dbReference type="InterPro" id="IPR001967">
    <property type="entry name" value="Peptidase_S11_N"/>
</dbReference>
<keyword evidence="3" id="KW-1185">Reference proteome</keyword>
<keyword evidence="2" id="KW-0121">Carboxypeptidase</keyword>
<keyword evidence="2" id="KW-0378">Hydrolase</keyword>
<dbReference type="AlphaFoldDB" id="A0A2T0VJR9"/>
<dbReference type="Gene3D" id="3.40.710.10">
    <property type="entry name" value="DD-peptidase/beta-lactamase superfamily"/>
    <property type="match status" value="1"/>
</dbReference>
<dbReference type="SUPFAM" id="SSF56601">
    <property type="entry name" value="beta-lactamase/transpeptidase-like"/>
    <property type="match status" value="1"/>
</dbReference>
<dbReference type="Proteomes" id="UP000237983">
    <property type="component" value="Unassembled WGS sequence"/>
</dbReference>
<dbReference type="EMBL" id="PVTL01000001">
    <property type="protein sequence ID" value="PRY70471.1"/>
    <property type="molecule type" value="Genomic_DNA"/>
</dbReference>
<keyword evidence="2" id="KW-0645">Protease</keyword>
<proteinExistence type="predicted"/>
<comment type="caution">
    <text evidence="2">The sequence shown here is derived from an EMBL/GenBank/DDBJ whole genome shotgun (WGS) entry which is preliminary data.</text>
</comment>
<protein>
    <submittedName>
        <fullName evidence="2">D-alanyl-D-alanine carboxypeptidase (Penicillin-binding protein 5/6)</fullName>
    </submittedName>
</protein>
<feature type="domain" description="Peptidase S11 D-alanyl-D-alanine carboxypeptidase A N-terminal" evidence="1">
    <location>
        <begin position="54"/>
        <end position="270"/>
    </location>
</feature>
<evidence type="ECO:0000259" key="1">
    <source>
        <dbReference type="Pfam" id="PF00768"/>
    </source>
</evidence>
<gene>
    <name evidence="2" type="ORF">B0I08_101607</name>
</gene>
<reference evidence="2 3" key="1">
    <citation type="submission" date="2018-03" db="EMBL/GenBank/DDBJ databases">
        <title>Genomic Encyclopedia of Type Strains, Phase III (KMG-III): the genomes of soil and plant-associated and newly described type strains.</title>
        <authorList>
            <person name="Whitman W."/>
        </authorList>
    </citation>
    <scope>NUCLEOTIDE SEQUENCE [LARGE SCALE GENOMIC DNA]</scope>
    <source>
        <strain evidence="2 3">CGMCC 1.12484</strain>
    </source>
</reference>